<protein>
    <submittedName>
        <fullName evidence="1">Uncharacterized protein</fullName>
    </submittedName>
</protein>
<reference evidence="1" key="1">
    <citation type="submission" date="2022-10" db="EMBL/GenBank/DDBJ databases">
        <title>Genome Sequence of Xylaria curta.</title>
        <authorList>
            <person name="Buettner E."/>
        </authorList>
    </citation>
    <scope>NUCLEOTIDE SEQUENCE</scope>
    <source>
        <strain evidence="1">Babe10</strain>
    </source>
</reference>
<sequence>MRALLDTLVAEGEQDLEFYPCTIAIDMAEACYKRVSCHLTDKDVHAVASKSDAFITKRTLITEKLTALKKGLTEPSIFKEQLSPFEPLGGNLKKKLTETSSRNDLTLTLSEAATSSDRAENSDELETGRLGTGIDFWESV</sequence>
<proteinExistence type="predicted"/>
<accession>A0ACC1PNP4</accession>
<dbReference type="Proteomes" id="UP001143856">
    <property type="component" value="Unassembled WGS sequence"/>
</dbReference>
<evidence type="ECO:0000313" key="2">
    <source>
        <dbReference type="Proteomes" id="UP001143856"/>
    </source>
</evidence>
<name>A0ACC1PNP4_9PEZI</name>
<keyword evidence="2" id="KW-1185">Reference proteome</keyword>
<comment type="caution">
    <text evidence="1">The sequence shown here is derived from an EMBL/GenBank/DDBJ whole genome shotgun (WGS) entry which is preliminary data.</text>
</comment>
<evidence type="ECO:0000313" key="1">
    <source>
        <dbReference type="EMBL" id="KAJ2997651.1"/>
    </source>
</evidence>
<organism evidence="1 2">
    <name type="scientific">Xylaria curta</name>
    <dbReference type="NCBI Taxonomy" id="42375"/>
    <lineage>
        <taxon>Eukaryota</taxon>
        <taxon>Fungi</taxon>
        <taxon>Dikarya</taxon>
        <taxon>Ascomycota</taxon>
        <taxon>Pezizomycotina</taxon>
        <taxon>Sordariomycetes</taxon>
        <taxon>Xylariomycetidae</taxon>
        <taxon>Xylariales</taxon>
        <taxon>Xylariaceae</taxon>
        <taxon>Xylaria</taxon>
    </lineage>
</organism>
<dbReference type="EMBL" id="JAPDGR010000051">
    <property type="protein sequence ID" value="KAJ2997651.1"/>
    <property type="molecule type" value="Genomic_DNA"/>
</dbReference>
<gene>
    <name evidence="1" type="ORF">NUW58_g588</name>
</gene>